<keyword evidence="7" id="KW-1185">Reference proteome</keyword>
<dbReference type="InterPro" id="IPR036188">
    <property type="entry name" value="FAD/NAD-bd_sf"/>
</dbReference>
<accession>A0A328VL06</accession>
<dbReference type="GO" id="GO:0050660">
    <property type="term" value="F:flavin adenine dinucleotide binding"/>
    <property type="evidence" value="ECO:0007669"/>
    <property type="project" value="InterPro"/>
</dbReference>
<sequence length="403" mass="44623">MKQDHFVIVGAGIVGLATAYALLARGIERVTVLEQEVVDHPRSTSHGASRLLRFEYGANALYSQMVILSLSRWVALEQLTKRTLYLRTGLLLLGREDDGFTLESYRTLRALGLPTERLAEQQCRRRFPQFETHAFDLLTYNLEAGILHASTALRALKALVSEMGGTICERTRVCALDASSRQRPLRLRLADGATISADRVVLATGPWVHRLLGELHLPVQTTRQYLLYFGGLPLSSFGVHNFPAFMANDLYGLPIHSTYSANGEGLPWLKVASHATGPVIDPDETEHPARSQQLVRQAIHDLEELLPALRRAYLAHVGKCIYDMSPDGDFIIDLLPAEPRVAFATGLSGHGFKFGPLLGELLSSLVCGEEPLVPLTPFRLARFHERDALSSRQPGPIDQRAPR</sequence>
<dbReference type="PANTHER" id="PTHR10961:SF46">
    <property type="entry name" value="PEROXISOMAL SARCOSINE OXIDASE"/>
    <property type="match status" value="1"/>
</dbReference>
<dbReference type="AlphaFoldDB" id="A0A328VL06"/>
<dbReference type="InterPro" id="IPR045170">
    <property type="entry name" value="MTOX"/>
</dbReference>
<protein>
    <recommendedName>
        <fullName evidence="5">FAD dependent oxidoreductase domain-containing protein</fullName>
    </recommendedName>
</protein>
<organism evidence="6 7">
    <name type="scientific">Thermogemmatispora tikiterensis</name>
    <dbReference type="NCBI Taxonomy" id="1825093"/>
    <lineage>
        <taxon>Bacteria</taxon>
        <taxon>Bacillati</taxon>
        <taxon>Chloroflexota</taxon>
        <taxon>Ktedonobacteria</taxon>
        <taxon>Thermogemmatisporales</taxon>
        <taxon>Thermogemmatisporaceae</taxon>
        <taxon>Thermogemmatispora</taxon>
    </lineage>
</organism>
<evidence type="ECO:0000256" key="3">
    <source>
        <dbReference type="ARBA" id="ARBA00022827"/>
    </source>
</evidence>
<keyword evidence="2" id="KW-0285">Flavoprotein</keyword>
<evidence type="ECO:0000259" key="5">
    <source>
        <dbReference type="Pfam" id="PF01266"/>
    </source>
</evidence>
<dbReference type="Proteomes" id="UP000248706">
    <property type="component" value="Unassembled WGS sequence"/>
</dbReference>
<reference evidence="6 7" key="1">
    <citation type="submission" date="2016-08" db="EMBL/GenBank/DDBJ databases">
        <title>Analysis of Carbohydrate Active Enzymes in Thermogemmatispora T81 Reveals Carbohydrate Degradation Ability.</title>
        <authorList>
            <person name="Tomazini A."/>
            <person name="Lal S."/>
            <person name="Stott M."/>
            <person name="Henrissat B."/>
            <person name="Polikarpov I."/>
            <person name="Sparling R."/>
            <person name="Levin D.B."/>
        </authorList>
    </citation>
    <scope>NUCLEOTIDE SEQUENCE [LARGE SCALE GENOMIC DNA]</scope>
    <source>
        <strain evidence="6 7">T81</strain>
    </source>
</reference>
<feature type="domain" description="FAD dependent oxidoreductase" evidence="5">
    <location>
        <begin position="6"/>
        <end position="364"/>
    </location>
</feature>
<evidence type="ECO:0000256" key="4">
    <source>
        <dbReference type="ARBA" id="ARBA00023002"/>
    </source>
</evidence>
<evidence type="ECO:0000256" key="2">
    <source>
        <dbReference type="ARBA" id="ARBA00022630"/>
    </source>
</evidence>
<comment type="cofactor">
    <cofactor evidence="1">
        <name>FAD</name>
        <dbReference type="ChEBI" id="CHEBI:57692"/>
    </cofactor>
</comment>
<dbReference type="SUPFAM" id="SSF51905">
    <property type="entry name" value="FAD/NAD(P)-binding domain"/>
    <property type="match status" value="1"/>
</dbReference>
<dbReference type="GO" id="GO:0008115">
    <property type="term" value="F:sarcosine oxidase activity"/>
    <property type="evidence" value="ECO:0007669"/>
    <property type="project" value="TreeGrafter"/>
</dbReference>
<evidence type="ECO:0000313" key="6">
    <source>
        <dbReference type="EMBL" id="RAQ95804.1"/>
    </source>
</evidence>
<keyword evidence="4" id="KW-0560">Oxidoreductase</keyword>
<dbReference type="PANTHER" id="PTHR10961">
    <property type="entry name" value="PEROXISOMAL SARCOSINE OXIDASE"/>
    <property type="match status" value="1"/>
</dbReference>
<keyword evidence="3" id="KW-0274">FAD</keyword>
<dbReference type="Gene3D" id="3.30.9.10">
    <property type="entry name" value="D-Amino Acid Oxidase, subunit A, domain 2"/>
    <property type="match status" value="1"/>
</dbReference>
<name>A0A328VL06_9CHLR</name>
<evidence type="ECO:0000256" key="1">
    <source>
        <dbReference type="ARBA" id="ARBA00001974"/>
    </source>
</evidence>
<dbReference type="InterPro" id="IPR006076">
    <property type="entry name" value="FAD-dep_OxRdtase"/>
</dbReference>
<evidence type="ECO:0000313" key="7">
    <source>
        <dbReference type="Proteomes" id="UP000248706"/>
    </source>
</evidence>
<comment type="caution">
    <text evidence="6">The sequence shown here is derived from an EMBL/GenBank/DDBJ whole genome shotgun (WGS) entry which is preliminary data.</text>
</comment>
<dbReference type="Pfam" id="PF01266">
    <property type="entry name" value="DAO"/>
    <property type="match status" value="1"/>
</dbReference>
<dbReference type="RefSeq" id="WP_189361595.1">
    <property type="nucleotide sequence ID" value="NZ_MCIF01000002.1"/>
</dbReference>
<gene>
    <name evidence="6" type="ORF">A4R35_09675</name>
</gene>
<proteinExistence type="predicted"/>
<dbReference type="Gene3D" id="3.50.50.60">
    <property type="entry name" value="FAD/NAD(P)-binding domain"/>
    <property type="match status" value="1"/>
</dbReference>
<dbReference type="EMBL" id="MCIF01000002">
    <property type="protein sequence ID" value="RAQ95804.1"/>
    <property type="molecule type" value="Genomic_DNA"/>
</dbReference>
<dbReference type="SUPFAM" id="SSF54373">
    <property type="entry name" value="FAD-linked reductases, C-terminal domain"/>
    <property type="match status" value="1"/>
</dbReference>